<sequence length="36" mass="4186">WRTQRAVAEAQDGLSKDSQLLLLVDLVESGMLWWRN</sequence>
<keyword evidence="2" id="KW-1185">Reference proteome</keyword>
<proteinExistence type="predicted"/>
<name>A0A392TDQ8_9FABA</name>
<evidence type="ECO:0000313" key="2">
    <source>
        <dbReference type="Proteomes" id="UP000265520"/>
    </source>
</evidence>
<feature type="non-terminal residue" evidence="1">
    <location>
        <position position="1"/>
    </location>
</feature>
<organism evidence="1 2">
    <name type="scientific">Trifolium medium</name>
    <dbReference type="NCBI Taxonomy" id="97028"/>
    <lineage>
        <taxon>Eukaryota</taxon>
        <taxon>Viridiplantae</taxon>
        <taxon>Streptophyta</taxon>
        <taxon>Embryophyta</taxon>
        <taxon>Tracheophyta</taxon>
        <taxon>Spermatophyta</taxon>
        <taxon>Magnoliopsida</taxon>
        <taxon>eudicotyledons</taxon>
        <taxon>Gunneridae</taxon>
        <taxon>Pentapetalae</taxon>
        <taxon>rosids</taxon>
        <taxon>fabids</taxon>
        <taxon>Fabales</taxon>
        <taxon>Fabaceae</taxon>
        <taxon>Papilionoideae</taxon>
        <taxon>50 kb inversion clade</taxon>
        <taxon>NPAAA clade</taxon>
        <taxon>Hologalegina</taxon>
        <taxon>IRL clade</taxon>
        <taxon>Trifolieae</taxon>
        <taxon>Trifolium</taxon>
    </lineage>
</organism>
<evidence type="ECO:0000313" key="1">
    <source>
        <dbReference type="EMBL" id="MCI58724.1"/>
    </source>
</evidence>
<dbReference type="Proteomes" id="UP000265520">
    <property type="component" value="Unassembled WGS sequence"/>
</dbReference>
<protein>
    <submittedName>
        <fullName evidence="1">Uncharacterized protein</fullName>
    </submittedName>
</protein>
<reference evidence="1 2" key="1">
    <citation type="journal article" date="2018" name="Front. Plant Sci.">
        <title>Red Clover (Trifolium pratense) and Zigzag Clover (T. medium) - A Picture of Genomic Similarities and Differences.</title>
        <authorList>
            <person name="Dluhosova J."/>
            <person name="Istvanek J."/>
            <person name="Nedelnik J."/>
            <person name="Repkova J."/>
        </authorList>
    </citation>
    <scope>NUCLEOTIDE SEQUENCE [LARGE SCALE GENOMIC DNA]</scope>
    <source>
        <strain evidence="2">cv. 10/8</strain>
        <tissue evidence="1">Leaf</tissue>
    </source>
</reference>
<dbReference type="EMBL" id="LXQA010550653">
    <property type="protein sequence ID" value="MCI58724.1"/>
    <property type="molecule type" value="Genomic_DNA"/>
</dbReference>
<dbReference type="AlphaFoldDB" id="A0A392TDQ8"/>
<accession>A0A392TDQ8</accession>
<comment type="caution">
    <text evidence="1">The sequence shown here is derived from an EMBL/GenBank/DDBJ whole genome shotgun (WGS) entry which is preliminary data.</text>
</comment>